<accession>A0ACC1R4J7</accession>
<keyword evidence="2" id="KW-1185">Reference proteome</keyword>
<proteinExistence type="predicted"/>
<protein>
    <submittedName>
        <fullName evidence="1">Uncharacterized protein</fullName>
    </submittedName>
</protein>
<reference evidence="1" key="1">
    <citation type="submission" date="2022-07" db="EMBL/GenBank/DDBJ databases">
        <title>Genome Sequence of Lecanicillium saksenae.</title>
        <authorList>
            <person name="Buettner E."/>
        </authorList>
    </citation>
    <scope>NUCLEOTIDE SEQUENCE</scope>
    <source>
        <strain evidence="1">VT-O1</strain>
    </source>
</reference>
<evidence type="ECO:0000313" key="2">
    <source>
        <dbReference type="Proteomes" id="UP001148737"/>
    </source>
</evidence>
<name>A0ACC1R4J7_9HYPO</name>
<organism evidence="1 2">
    <name type="scientific">Lecanicillium saksenae</name>
    <dbReference type="NCBI Taxonomy" id="468837"/>
    <lineage>
        <taxon>Eukaryota</taxon>
        <taxon>Fungi</taxon>
        <taxon>Dikarya</taxon>
        <taxon>Ascomycota</taxon>
        <taxon>Pezizomycotina</taxon>
        <taxon>Sordariomycetes</taxon>
        <taxon>Hypocreomycetidae</taxon>
        <taxon>Hypocreales</taxon>
        <taxon>Cordycipitaceae</taxon>
        <taxon>Lecanicillium</taxon>
    </lineage>
</organism>
<evidence type="ECO:0000313" key="1">
    <source>
        <dbReference type="EMBL" id="KAJ3498408.1"/>
    </source>
</evidence>
<dbReference type="Proteomes" id="UP001148737">
    <property type="component" value="Unassembled WGS sequence"/>
</dbReference>
<gene>
    <name evidence="1" type="ORF">NLG97_g1156</name>
</gene>
<comment type="caution">
    <text evidence="1">The sequence shown here is derived from an EMBL/GenBank/DDBJ whole genome shotgun (WGS) entry which is preliminary data.</text>
</comment>
<sequence length="1234" mass="136406">MHSPIDEASWRPLGSIFGFTLGFEDVVLNMLPSVVALFLSPLIISDYFKDAAVHVRNSPLLWLKLTGAASLISVEMACLFFRCMLIGARTDSTFAAASLDVMAALTVGAVFYIEHQRAIRASAYLGLHLAVGIVIGATRSRHYFLQPDMEIIGILAAVAASMRFSLLILEELPKEMALTDAEADEMGREAMSGFWSRTCFLWLHSVILLGFRAILQIGDLGSIGSEFSSRQLYARFQAPWKSATKTSKFALPVACFRMMLWPFLAIFLPRLAVTACTFLQPFLLERSIAIIGDPSTPDSEVDEMIGAVAVVFTGVAVSHAMTDHMACRCVTKLRGALVSHIIAKTHRLPVSDAKKSAAITLMSTDIESIATGLPRCFDLPIGLVEVALGAYCLSRFTGYCCILVVIMAILSWIVSYLLGRRATLAYKQWSNSIESRVAETSAVLSQLQVIKTLGLGPTIVKYVQRLRVDEIKSSRPYRLLGTCLHTWIEFADSMTPIFVIALSLFWNSSSRHLLASEAYPILSILALTIRPLITILHSYSLVQPMIASLSRIDEFLQLEEHKDPRHHSRPHPITEKMTETTHEKQALTTNSEASPNAVEFDNVSMGPQDMDTPILKGLNFGIARGSISAMLGATGSGKSYFLQSVLGESRISSGSLYVDDRNVAYCGQNVWLENGSVKDNVIGPLPFDSRRYNATIRACMLQEDITALPDGDNFKVGSRGLRLSGGQRARVSIARAVYSELSIVVLDDIFSSLDRKTAVAILTRLLGKNGIFRERKATVLLATYLPECLDIADSLILLDGKGKARLEKNTPPGTHREEILQALGSRNSPAPSVVGEEQEESSTTSVKSTPSPDEESEAALLIRQKGDWGLYRLLFDAFGKRQFALWLLLVTGLSFGEIAPSIYLRFWISLAPSNMVYFTGFALLGLFAVAMMAFCYCVLLLRLSPRAAYDLHKKLLNTTLRSTLAFFSTTDAGSILNRYSQDMTSISHTLPKALYSFLYAFIFQVFQIAAIVSGSTYMVAILAPMIAIAYAVQYCYLRTSRQLRYLDLESKTPLYTLFTEVTDGLMYVRAYGWQQHKLERGFERLDASQKPYYLLFSLQRWLGLVLDLLAAAIAVVLATLALKLRDTTSEAAFGLSFYHAIEFSRILTAVIRFWTTLETAVGAISRLRSFLRETPVEPAKGVIPPKNWPRNGRIQIQRVTARYSSEKSDPGVLKCISLTIEPGQKIGLSGRTGR</sequence>
<dbReference type="EMBL" id="JANAKD010000052">
    <property type="protein sequence ID" value="KAJ3498408.1"/>
    <property type="molecule type" value="Genomic_DNA"/>
</dbReference>